<comment type="subcellular location">
    <subcellularLocation>
        <location evidence="2">Cell membrane</location>
    </subcellularLocation>
    <subcellularLocation>
        <location evidence="1">Membrane</location>
        <topology evidence="1">Single-pass membrane protein</topology>
    </subcellularLocation>
</comment>
<keyword evidence="11 14" id="KW-0472">Membrane</keyword>
<comment type="pathway">
    <text evidence="3">Cell wall biogenesis; peptidoglycan biosynthesis.</text>
</comment>
<dbReference type="EC" id="3.4.16.4" evidence="5"/>
<proteinExistence type="inferred from homology"/>
<comment type="catalytic activity">
    <reaction evidence="13">
        <text>Preferential cleavage: (Ac)2-L-Lys-D-Ala-|-D-Ala. Also transpeptidation of peptidyl-alanyl moieties that are N-acyl substituents of D-alanine.</text>
        <dbReference type="EC" id="3.4.16.4"/>
    </reaction>
</comment>
<dbReference type="InterPro" id="IPR005311">
    <property type="entry name" value="PBP_dimer"/>
</dbReference>
<evidence type="ECO:0000256" key="2">
    <source>
        <dbReference type="ARBA" id="ARBA00004236"/>
    </source>
</evidence>
<evidence type="ECO:0000259" key="16">
    <source>
        <dbReference type="Pfam" id="PF03717"/>
    </source>
</evidence>
<dbReference type="GO" id="GO:0008658">
    <property type="term" value="F:penicillin binding"/>
    <property type="evidence" value="ECO:0007669"/>
    <property type="project" value="InterPro"/>
</dbReference>
<evidence type="ECO:0000256" key="10">
    <source>
        <dbReference type="ARBA" id="ARBA00022989"/>
    </source>
</evidence>
<evidence type="ECO:0000256" key="5">
    <source>
        <dbReference type="ARBA" id="ARBA00012448"/>
    </source>
</evidence>
<evidence type="ECO:0000256" key="7">
    <source>
        <dbReference type="ARBA" id="ARBA00022692"/>
    </source>
</evidence>
<dbReference type="GO" id="GO:0008360">
    <property type="term" value="P:regulation of cell shape"/>
    <property type="evidence" value="ECO:0007669"/>
    <property type="project" value="UniProtKB-KW"/>
</dbReference>
<evidence type="ECO:0000313" key="17">
    <source>
        <dbReference type="EMBL" id="MBR7796340.1"/>
    </source>
</evidence>
<evidence type="ECO:0000256" key="3">
    <source>
        <dbReference type="ARBA" id="ARBA00004752"/>
    </source>
</evidence>
<dbReference type="GO" id="GO:0005886">
    <property type="term" value="C:plasma membrane"/>
    <property type="evidence" value="ECO:0007669"/>
    <property type="project" value="UniProtKB-SubCell"/>
</dbReference>
<feature type="domain" description="Penicillin-binding protein dimerisation" evidence="16">
    <location>
        <begin position="62"/>
        <end position="296"/>
    </location>
</feature>
<dbReference type="EMBL" id="JAGSOT010000025">
    <property type="protein sequence ID" value="MBR7796340.1"/>
    <property type="molecule type" value="Genomic_DNA"/>
</dbReference>
<dbReference type="SUPFAM" id="SSF56519">
    <property type="entry name" value="Penicillin binding protein dimerisation domain"/>
    <property type="match status" value="1"/>
</dbReference>
<name>A0A941DTC5_9BACI</name>
<keyword evidence="7 14" id="KW-0812">Transmembrane</keyword>
<dbReference type="PANTHER" id="PTHR30627">
    <property type="entry name" value="PEPTIDOGLYCAN D,D-TRANSPEPTIDASE"/>
    <property type="match status" value="1"/>
</dbReference>
<evidence type="ECO:0000313" key="18">
    <source>
        <dbReference type="Proteomes" id="UP000675284"/>
    </source>
</evidence>
<evidence type="ECO:0000256" key="12">
    <source>
        <dbReference type="ARBA" id="ARBA00023316"/>
    </source>
</evidence>
<dbReference type="Gene3D" id="3.40.710.10">
    <property type="entry name" value="DD-peptidase/beta-lactamase superfamily"/>
    <property type="match status" value="1"/>
</dbReference>
<comment type="similarity">
    <text evidence="4">Belongs to the transpeptidase family.</text>
</comment>
<dbReference type="PANTHER" id="PTHR30627:SF2">
    <property type="entry name" value="PEPTIDOGLYCAN D,D-TRANSPEPTIDASE MRDA"/>
    <property type="match status" value="1"/>
</dbReference>
<dbReference type="SUPFAM" id="SSF56601">
    <property type="entry name" value="beta-lactamase/transpeptidase-like"/>
    <property type="match status" value="1"/>
</dbReference>
<dbReference type="Pfam" id="PF03717">
    <property type="entry name" value="PBP_dimer"/>
    <property type="match status" value="1"/>
</dbReference>
<dbReference type="GO" id="GO:0009002">
    <property type="term" value="F:serine-type D-Ala-D-Ala carboxypeptidase activity"/>
    <property type="evidence" value="ECO:0007669"/>
    <property type="project" value="UniProtKB-EC"/>
</dbReference>
<dbReference type="RefSeq" id="WP_166530354.1">
    <property type="nucleotide sequence ID" value="NZ_JAGSOT010000025.1"/>
</dbReference>
<accession>A0A941DTC5</accession>
<keyword evidence="8" id="KW-0133">Cell shape</keyword>
<feature type="domain" description="Penicillin-binding protein transpeptidase" evidence="15">
    <location>
        <begin position="347"/>
        <end position="666"/>
    </location>
</feature>
<evidence type="ECO:0000259" key="15">
    <source>
        <dbReference type="Pfam" id="PF00905"/>
    </source>
</evidence>
<dbReference type="Gene3D" id="1.10.10.1230">
    <property type="entry name" value="Penicillin-binding protein, N-terminal non-catalytic domain, head sub-domain"/>
    <property type="match status" value="1"/>
</dbReference>
<dbReference type="Pfam" id="PF00905">
    <property type="entry name" value="Transpeptidase"/>
    <property type="match status" value="1"/>
</dbReference>
<dbReference type="GO" id="GO:0071972">
    <property type="term" value="F:peptidoglycan L,D-transpeptidase activity"/>
    <property type="evidence" value="ECO:0007669"/>
    <property type="project" value="TreeGrafter"/>
</dbReference>
<evidence type="ECO:0000256" key="1">
    <source>
        <dbReference type="ARBA" id="ARBA00004167"/>
    </source>
</evidence>
<organism evidence="17 18">
    <name type="scientific">Virgibacillus salarius</name>
    <dbReference type="NCBI Taxonomy" id="447199"/>
    <lineage>
        <taxon>Bacteria</taxon>
        <taxon>Bacillati</taxon>
        <taxon>Bacillota</taxon>
        <taxon>Bacilli</taxon>
        <taxon>Bacillales</taxon>
        <taxon>Bacillaceae</taxon>
        <taxon>Virgibacillus</taxon>
    </lineage>
</organism>
<keyword evidence="12" id="KW-0961">Cell wall biogenesis/degradation</keyword>
<reference evidence="17" key="1">
    <citation type="submission" date="2021-04" db="EMBL/GenBank/DDBJ databases">
        <title>Isolation and polyphasic classification of algal microorganism.</title>
        <authorList>
            <person name="Wang S."/>
        </authorList>
    </citation>
    <scope>NUCLEOTIDE SEQUENCE</scope>
    <source>
        <strain evidence="17">720a</strain>
    </source>
</reference>
<dbReference type="InterPro" id="IPR036138">
    <property type="entry name" value="PBP_dimer_sf"/>
</dbReference>
<gene>
    <name evidence="17" type="ORF">KCX74_09865</name>
</gene>
<keyword evidence="10 14" id="KW-1133">Transmembrane helix</keyword>
<dbReference type="InterPro" id="IPR001460">
    <property type="entry name" value="PCN-bd_Tpept"/>
</dbReference>
<evidence type="ECO:0000256" key="4">
    <source>
        <dbReference type="ARBA" id="ARBA00007171"/>
    </source>
</evidence>
<feature type="transmembrane region" description="Helical" evidence="14">
    <location>
        <begin position="21"/>
        <end position="43"/>
    </location>
</feature>
<evidence type="ECO:0000256" key="6">
    <source>
        <dbReference type="ARBA" id="ARBA00022475"/>
    </source>
</evidence>
<evidence type="ECO:0000256" key="13">
    <source>
        <dbReference type="ARBA" id="ARBA00034000"/>
    </source>
</evidence>
<evidence type="ECO:0000256" key="9">
    <source>
        <dbReference type="ARBA" id="ARBA00022984"/>
    </source>
</evidence>
<sequence>MGKKNKRRKLKRERLPFRLNILFFVMFIMFSALVLQLGVVQILKGESFQEEIDRTIRDTTKVPVPRGEVYDSNHRLVVTNKPLYAITYTPAKRVQAKNRLTVAKKLAQLISFDSKGISERNKKEYWYLENKKEAVKLLSTEEKKELDDTEEYNLILERIPKDKISDFTKNEQKIIAIKRELDKAYALTPQIVKNEGVTSEEYAMVSEHLSELPGINATADWEREYPFGDTFQNLIGNITTQKKGIPAEKEEYFLTRGYSRNDRVGISGLEEYYENVLRGRKEQIQYTTKKDGTIVGSETVVEGEAGKDLVLTIDMEFQKKVDKVVKDELKNIIQANPYQHPYLTDAIAVVMNPKTGELLAVSAASRDKEKNEYVNESYRALYDSHLPGSAVKGATVLAGYESGVISPGQSFYDRKLKIKGDPKRRGSYRNLGAVNDYDALRLSSNVYMFYIALKMGGEQRNPLPDEAKITFNPDAWEEMRNYFQQFGLGASTGIDYPYESTGLTGENSTMGGLFMNLAIGQYDTYTALQMAQYVSTIANDGYRVRPHFVKEIRNPSNSSKELGSVYRNIDTKILNRVDMDQSYITRIQEGFHRVFHATGGTGVNYFGNDEYSKYNAAGKTGTAENAYYIDGKKLADTENLSLVGYAPYDDPEMAFAIIVPHTGKIKGRYPINHRIGQGILDAYFETYKP</sequence>
<comment type="caution">
    <text evidence="17">The sequence shown here is derived from an EMBL/GenBank/DDBJ whole genome shotgun (WGS) entry which is preliminary data.</text>
</comment>
<dbReference type="Proteomes" id="UP000675284">
    <property type="component" value="Unassembled WGS sequence"/>
</dbReference>
<dbReference type="AlphaFoldDB" id="A0A941DTC5"/>
<protein>
    <recommendedName>
        <fullName evidence="5">serine-type D-Ala-D-Ala carboxypeptidase</fullName>
        <ecNumber evidence="5">3.4.16.4</ecNumber>
    </recommendedName>
</protein>
<dbReference type="Gene3D" id="3.90.1310.10">
    <property type="entry name" value="Penicillin-binding protein 2a (Domain 2)"/>
    <property type="match status" value="1"/>
</dbReference>
<keyword evidence="18" id="KW-1185">Reference proteome</keyword>
<dbReference type="GO" id="GO:0009252">
    <property type="term" value="P:peptidoglycan biosynthetic process"/>
    <property type="evidence" value="ECO:0007669"/>
    <property type="project" value="UniProtKB-KW"/>
</dbReference>
<dbReference type="InterPro" id="IPR050515">
    <property type="entry name" value="Beta-lactam/transpept"/>
</dbReference>
<keyword evidence="9" id="KW-0573">Peptidoglycan synthesis</keyword>
<dbReference type="GO" id="GO:0071555">
    <property type="term" value="P:cell wall organization"/>
    <property type="evidence" value="ECO:0007669"/>
    <property type="project" value="UniProtKB-KW"/>
</dbReference>
<evidence type="ECO:0000256" key="11">
    <source>
        <dbReference type="ARBA" id="ARBA00023136"/>
    </source>
</evidence>
<dbReference type="InterPro" id="IPR012338">
    <property type="entry name" value="Beta-lactam/transpept-like"/>
</dbReference>
<keyword evidence="6" id="KW-1003">Cell membrane</keyword>
<evidence type="ECO:0000256" key="14">
    <source>
        <dbReference type="SAM" id="Phobius"/>
    </source>
</evidence>
<evidence type="ECO:0000256" key="8">
    <source>
        <dbReference type="ARBA" id="ARBA00022960"/>
    </source>
</evidence>